<dbReference type="Proteomes" id="UP000286134">
    <property type="component" value="Unassembled WGS sequence"/>
</dbReference>
<protein>
    <submittedName>
        <fullName evidence="2">Hydrolase tropI</fullName>
    </submittedName>
</protein>
<dbReference type="STRING" id="212602.A0A420HNN1"/>
<dbReference type="EMBL" id="MCFK01006369">
    <property type="protein sequence ID" value="RKF59021.1"/>
    <property type="molecule type" value="Genomic_DNA"/>
</dbReference>
<dbReference type="OrthoDB" id="1393670at2759"/>
<reference evidence="2 3" key="1">
    <citation type="journal article" date="2018" name="BMC Genomics">
        <title>Comparative genome analyses reveal sequence features reflecting distinct modes of host-adaptation between dicot and monocot powdery mildew.</title>
        <authorList>
            <person name="Wu Y."/>
            <person name="Ma X."/>
            <person name="Pan Z."/>
            <person name="Kale S.D."/>
            <person name="Song Y."/>
            <person name="King H."/>
            <person name="Zhang Q."/>
            <person name="Presley C."/>
            <person name="Deng X."/>
            <person name="Wei C.I."/>
            <person name="Xiao S."/>
        </authorList>
    </citation>
    <scope>NUCLEOTIDE SEQUENCE [LARGE SCALE GENOMIC DNA]</scope>
    <source>
        <strain evidence="2">UMSG2</strain>
    </source>
</reference>
<evidence type="ECO:0000259" key="1">
    <source>
        <dbReference type="Pfam" id="PF01738"/>
    </source>
</evidence>
<dbReference type="InterPro" id="IPR002925">
    <property type="entry name" value="Dienelactn_hydro"/>
</dbReference>
<accession>A0A420HNN1</accession>
<name>A0A420HNN1_9PEZI</name>
<dbReference type="PANTHER" id="PTHR17630">
    <property type="entry name" value="DIENELACTONE HYDROLASE"/>
    <property type="match status" value="1"/>
</dbReference>
<evidence type="ECO:0000313" key="2">
    <source>
        <dbReference type="EMBL" id="RKF59021.1"/>
    </source>
</evidence>
<comment type="caution">
    <text evidence="2">The sequence shown here is derived from an EMBL/GenBank/DDBJ whole genome shotgun (WGS) entry which is preliminary data.</text>
</comment>
<dbReference type="InterPro" id="IPR029058">
    <property type="entry name" value="AB_hydrolase_fold"/>
</dbReference>
<dbReference type="Pfam" id="PF01738">
    <property type="entry name" value="DLH"/>
    <property type="match status" value="1"/>
</dbReference>
<dbReference type="AlphaFoldDB" id="A0A420HNN1"/>
<dbReference type="GO" id="GO:0016787">
    <property type="term" value="F:hydrolase activity"/>
    <property type="evidence" value="ECO:0007669"/>
    <property type="project" value="UniProtKB-KW"/>
</dbReference>
<keyword evidence="2" id="KW-0378">Hydrolase</keyword>
<evidence type="ECO:0000313" key="3">
    <source>
        <dbReference type="Proteomes" id="UP000286134"/>
    </source>
</evidence>
<feature type="domain" description="Dienelactone hydrolase" evidence="1">
    <location>
        <begin position="80"/>
        <end position="328"/>
    </location>
</feature>
<gene>
    <name evidence="2" type="ORF">OnM2_063017</name>
</gene>
<dbReference type="PANTHER" id="PTHR17630:SF80">
    <property type="entry name" value="DIENELACTONE HYDROLASE DOMAIN-CONTAINING PROTEIN"/>
    <property type="match status" value="1"/>
</dbReference>
<organism evidence="2 3">
    <name type="scientific">Erysiphe neolycopersici</name>
    <dbReference type="NCBI Taxonomy" id="212602"/>
    <lineage>
        <taxon>Eukaryota</taxon>
        <taxon>Fungi</taxon>
        <taxon>Dikarya</taxon>
        <taxon>Ascomycota</taxon>
        <taxon>Pezizomycotina</taxon>
        <taxon>Leotiomycetes</taxon>
        <taxon>Erysiphales</taxon>
        <taxon>Erysiphaceae</taxon>
        <taxon>Erysiphe</taxon>
    </lineage>
</organism>
<proteinExistence type="predicted"/>
<dbReference type="SUPFAM" id="SSF53474">
    <property type="entry name" value="alpha/beta-Hydrolases"/>
    <property type="match status" value="1"/>
</dbReference>
<keyword evidence="3" id="KW-1185">Reference proteome</keyword>
<sequence length="329" mass="36446">MTDLEIANPNEAPDSHILVEESLGPSESKSHEVQGAGLGEHCVVDRPTPAGQGRLGKIRKLGGVDVYISKPTDDSSTITKFLLFLTGATGLHSVNNQIQADRFAQEGFLVVLPDMFSDDPLPGSATYEEEKDPSVIDKMRLRLAETAKSFLIDMWLARQTPQKVIPILMKVIEAAKDEFANEISYGGGIYSVGYCFGGRMTLLLAGEKPDRFPTIPWVQQPQDEESSPVDVGPYIKAGAIFHATLVSKEDFRSIKSPLCFICVENDQLYPEEIKQYGEQSLKYDKIDCEFKTYKDVPHGFGVVGEYESAKIKAAQSDAFNHVLSWLQRH</sequence>
<dbReference type="Gene3D" id="3.40.50.1820">
    <property type="entry name" value="alpha/beta hydrolase"/>
    <property type="match status" value="1"/>
</dbReference>